<proteinExistence type="predicted"/>
<feature type="non-terminal residue" evidence="1">
    <location>
        <position position="1"/>
    </location>
</feature>
<accession>A0A812JWH9</accession>
<sequence length="84" mass="9863">AIKRFFIRLALPLFQESTAEKFQLTWCFDSAEITAMAPKTARARLTSFATAKRKLRLKAWRLMRWSRTTILRMGPSFQQAVLRK</sequence>
<evidence type="ECO:0000313" key="2">
    <source>
        <dbReference type="Proteomes" id="UP000649617"/>
    </source>
</evidence>
<gene>
    <name evidence="1" type="primary">UVR8</name>
    <name evidence="1" type="ORF">SPIL2461_LOCUS2551</name>
</gene>
<evidence type="ECO:0000313" key="1">
    <source>
        <dbReference type="EMBL" id="CAE7215276.1"/>
    </source>
</evidence>
<keyword evidence="2" id="KW-1185">Reference proteome</keyword>
<reference evidence="1" key="1">
    <citation type="submission" date="2021-02" db="EMBL/GenBank/DDBJ databases">
        <authorList>
            <person name="Dougan E. K."/>
            <person name="Rhodes N."/>
            <person name="Thang M."/>
            <person name="Chan C."/>
        </authorList>
    </citation>
    <scope>NUCLEOTIDE SEQUENCE</scope>
</reference>
<dbReference type="AlphaFoldDB" id="A0A812JWH9"/>
<feature type="non-terminal residue" evidence="1">
    <location>
        <position position="84"/>
    </location>
</feature>
<protein>
    <submittedName>
        <fullName evidence="1">UVR8 protein</fullName>
    </submittedName>
</protein>
<comment type="caution">
    <text evidence="1">The sequence shown here is derived from an EMBL/GenBank/DDBJ whole genome shotgun (WGS) entry which is preliminary data.</text>
</comment>
<dbReference type="Proteomes" id="UP000649617">
    <property type="component" value="Unassembled WGS sequence"/>
</dbReference>
<dbReference type="EMBL" id="CAJNIZ010002844">
    <property type="protein sequence ID" value="CAE7215276.1"/>
    <property type="molecule type" value="Genomic_DNA"/>
</dbReference>
<organism evidence="1 2">
    <name type="scientific">Symbiodinium pilosum</name>
    <name type="common">Dinoflagellate</name>
    <dbReference type="NCBI Taxonomy" id="2952"/>
    <lineage>
        <taxon>Eukaryota</taxon>
        <taxon>Sar</taxon>
        <taxon>Alveolata</taxon>
        <taxon>Dinophyceae</taxon>
        <taxon>Suessiales</taxon>
        <taxon>Symbiodiniaceae</taxon>
        <taxon>Symbiodinium</taxon>
    </lineage>
</organism>
<name>A0A812JWH9_SYMPI</name>